<dbReference type="InterPro" id="IPR006428">
    <property type="entry name" value="Portal_SPP1-type"/>
</dbReference>
<dbReference type="InterPro" id="IPR021145">
    <property type="entry name" value="Portal_protein_SPP1_Gp6-like"/>
</dbReference>
<dbReference type="NCBIfam" id="TIGR01538">
    <property type="entry name" value="portal_SPP1"/>
    <property type="match status" value="1"/>
</dbReference>
<dbReference type="eggNOG" id="ENOG502Z7Z6">
    <property type="taxonomic scope" value="Bacteria"/>
</dbReference>
<dbReference type="Pfam" id="PF05133">
    <property type="entry name" value="SPP1_portal"/>
    <property type="match status" value="1"/>
</dbReference>
<sequence>MAKSESYITEYMEKPKRICLPIDTELTPELIDTLIEIKNKDNERFTTLQKYYEGWAKILDREKNPEKSNNKIVLAYPAYIVDILQGMAVGRPVTYAIAEEDRDKFRPIQEILDNNQEQDENTALAKMSGINGLGYEINYIDEEGNYCFNELLPQNVIMVWDDKIKPEPWMAIYVRDTINLDNLTSDEKQQAATVYTADKIYEYEPGKNGFVLVDKYENVLHKFPIIEWANNDEYIGDFERELSLIDQMNLLFSDNSNGFEENINALLVLWGMVNTTYKDYKRLREEGVLLASNGTGTGTKQDAKFLTKDINDTAFENFKKDLDEAIHKFSKAPNVTDEKFSGVASGESQKYKVFTTDQIIELKKRKYHTALTKRMELICEYLRIKQGMDINYKDISINFQDNKPYDELKNAQTVKQLIDAGASRQYAFSKLKGIDDLAEELERQRQEKDMYSDLFTDSKKDLMYGQDDMGDNAKEVREAPESEREEDIR</sequence>
<keyword evidence="3" id="KW-1185">Reference proteome</keyword>
<dbReference type="AlphaFoldDB" id="C7RHA2"/>
<evidence type="ECO:0000313" key="3">
    <source>
        <dbReference type="Proteomes" id="UP000002294"/>
    </source>
</evidence>
<reference evidence="2 3" key="1">
    <citation type="journal article" date="2009" name="Stand. Genomic Sci.">
        <title>Complete genome sequence of Anaerococcus prevotii type strain (PC1).</title>
        <authorList>
            <person name="Labutti K."/>
            <person name="Pukall R."/>
            <person name="Steenblock K."/>
            <person name="Glavina Del Rio T."/>
            <person name="Tice H."/>
            <person name="Copeland A."/>
            <person name="Cheng J.F."/>
            <person name="Lucas S."/>
            <person name="Chen F."/>
            <person name="Nolan M."/>
            <person name="Bruce D."/>
            <person name="Goodwin L."/>
            <person name="Pitluck S."/>
            <person name="Ivanova N."/>
            <person name="Mavromatis K."/>
            <person name="Ovchinnikova G."/>
            <person name="Pati A."/>
            <person name="Chen A."/>
            <person name="Palaniappan K."/>
            <person name="Land M."/>
            <person name="Hauser L."/>
            <person name="Chang Y.J."/>
            <person name="Jeffries C.D."/>
            <person name="Chain P."/>
            <person name="Saunders E."/>
            <person name="Brettin T."/>
            <person name="Detter J.C."/>
            <person name="Han C."/>
            <person name="Goker M."/>
            <person name="Bristow J."/>
            <person name="Eisen J.A."/>
            <person name="Markowitz V."/>
            <person name="Hugenholtz P."/>
            <person name="Kyrpides N.C."/>
            <person name="Klenk H.P."/>
            <person name="Lapidus A."/>
        </authorList>
    </citation>
    <scope>NUCLEOTIDE SEQUENCE [LARGE SCALE GENOMIC DNA]</scope>
    <source>
        <strain evidence="3">ATCC 9321 / DSM 20548 / JCM 6508 / NCTC 11806 / PC1</strain>
    </source>
</reference>
<protein>
    <submittedName>
        <fullName evidence="2">Phage portal protein, SPP1 family</fullName>
    </submittedName>
</protein>
<gene>
    <name evidence="2" type="ordered locus">Apre_0835</name>
</gene>
<accession>C7RHA2</accession>
<dbReference type="STRING" id="525919.Apre_0835"/>
<dbReference type="HOGENOM" id="CLU_034083_2_0_9"/>
<feature type="region of interest" description="Disordered" evidence="1">
    <location>
        <begin position="461"/>
        <end position="489"/>
    </location>
</feature>
<evidence type="ECO:0000256" key="1">
    <source>
        <dbReference type="SAM" id="MobiDB-lite"/>
    </source>
</evidence>
<name>C7RHA2_ANAPD</name>
<dbReference type="EMBL" id="CP001708">
    <property type="protein sequence ID" value="ACV28863.1"/>
    <property type="molecule type" value="Genomic_DNA"/>
</dbReference>
<feature type="compositionally biased region" description="Basic and acidic residues" evidence="1">
    <location>
        <begin position="471"/>
        <end position="489"/>
    </location>
</feature>
<dbReference type="OrthoDB" id="1697867at2"/>
<dbReference type="Proteomes" id="UP000002294">
    <property type="component" value="Chromosome"/>
</dbReference>
<dbReference type="RefSeq" id="WP_015777766.1">
    <property type="nucleotide sequence ID" value="NC_013171.1"/>
</dbReference>
<dbReference type="KEGG" id="apr:Apre_0835"/>
<evidence type="ECO:0000313" key="2">
    <source>
        <dbReference type="EMBL" id="ACV28863.1"/>
    </source>
</evidence>
<proteinExistence type="predicted"/>
<organism evidence="2 3">
    <name type="scientific">Anaerococcus prevotii (strain ATCC 9321 / DSM 20548 / JCM 6508 / NCTC 11806 / PC1)</name>
    <name type="common">Peptostreptococcus prevotii</name>
    <name type="synonym">Peptococcus prevotii</name>
    <dbReference type="NCBI Taxonomy" id="525919"/>
    <lineage>
        <taxon>Bacteria</taxon>
        <taxon>Bacillati</taxon>
        <taxon>Bacillota</taxon>
        <taxon>Tissierellia</taxon>
        <taxon>Tissierellales</taxon>
        <taxon>Peptoniphilaceae</taxon>
        <taxon>Anaerococcus</taxon>
    </lineage>
</organism>